<dbReference type="InterPro" id="IPR021136">
    <property type="entry name" value="Flagellar_hook_control-like_C"/>
</dbReference>
<evidence type="ECO:0000313" key="5">
    <source>
        <dbReference type="Proteomes" id="UP000183557"/>
    </source>
</evidence>
<feature type="region of interest" description="Disordered" evidence="2">
    <location>
        <begin position="449"/>
        <end position="495"/>
    </location>
</feature>
<reference evidence="5" key="1">
    <citation type="submission" date="2016-10" db="EMBL/GenBank/DDBJ databases">
        <authorList>
            <person name="Varghese N."/>
            <person name="Submissions S."/>
        </authorList>
    </citation>
    <scope>NUCLEOTIDE SEQUENCE [LARGE SCALE GENOMIC DNA]</scope>
    <source>
        <strain evidence="5">CGMCC 1.3704</strain>
    </source>
</reference>
<dbReference type="InterPro" id="IPR038610">
    <property type="entry name" value="FliK-like_C_sf"/>
</dbReference>
<feature type="coiled-coil region" evidence="1">
    <location>
        <begin position="69"/>
        <end position="106"/>
    </location>
</feature>
<evidence type="ECO:0000259" key="3">
    <source>
        <dbReference type="Pfam" id="PF02120"/>
    </source>
</evidence>
<dbReference type="Pfam" id="PF02120">
    <property type="entry name" value="Flg_hook"/>
    <property type="match status" value="1"/>
</dbReference>
<organism evidence="4 5">
    <name type="scientific">Halobacillus dabanensis</name>
    <dbReference type="NCBI Taxonomy" id="240302"/>
    <lineage>
        <taxon>Bacteria</taxon>
        <taxon>Bacillati</taxon>
        <taxon>Bacillota</taxon>
        <taxon>Bacilli</taxon>
        <taxon>Bacillales</taxon>
        <taxon>Bacillaceae</taxon>
        <taxon>Halobacillus</taxon>
    </lineage>
</organism>
<dbReference type="OrthoDB" id="2968951at2"/>
<keyword evidence="1" id="KW-0175">Coiled coil</keyword>
<evidence type="ECO:0000313" key="4">
    <source>
        <dbReference type="EMBL" id="SFK26892.1"/>
    </source>
</evidence>
<evidence type="ECO:0000256" key="1">
    <source>
        <dbReference type="SAM" id="Coils"/>
    </source>
</evidence>
<evidence type="ECO:0000256" key="2">
    <source>
        <dbReference type="SAM" id="MobiDB-lite"/>
    </source>
</evidence>
<sequence length="495" mass="55824">MGKILKGGEKLNTALTALLGKPITTAGGNHGRKDSNQIPEKDSFQSLFSQISQADHSKAPAALMDKEDRNKLKSLLENMKAMIESLKNAESISEDKLEELNQMTDEIMSRVSSAPFSINIAAIEKKLEDIFDQSAEEEALINRGESQELETKLQGVLGEIEGILENGKSFESIRMYSGISVSSLNNEETAIKARRPENIELEIHTIWQQFQGMVQKLSKNNQWQQMDVKTGQDMKDLLQKLNSISQTLSTQEKGEWKALVAKVIQDGTGQEKQLFQKLMTALQNRAEMPKTYNQQTHVTGKEMVKWVKQSFGGEWDREAKIMTSKQSDLPQATTLPSVKVEQHIIQMNQSQDSPSLQKQLHQKLEQLIQSSRMFTNAKGNTEMQIKLRPGNLGELTVKFAQVNGEMAVKILATSQAAKDMLEGNMKQLRHMFSPQQVVIEKVEVSSMQQQLQQGFSSEEDTGHGQGGRKQEHHQEREETDEEELSFHELLMNEKV</sequence>
<protein>
    <submittedName>
        <fullName evidence="4">Flagellar hook-length control protein FliK</fullName>
    </submittedName>
</protein>
<feature type="compositionally biased region" description="Basic and acidic residues" evidence="2">
    <location>
        <begin position="484"/>
        <end position="495"/>
    </location>
</feature>
<keyword evidence="4" id="KW-0282">Flagellum</keyword>
<proteinExistence type="predicted"/>
<dbReference type="EMBL" id="FOSB01000010">
    <property type="protein sequence ID" value="SFK26892.1"/>
    <property type="molecule type" value="Genomic_DNA"/>
</dbReference>
<dbReference type="CDD" id="cd17470">
    <property type="entry name" value="T3SS_Flik_C"/>
    <property type="match status" value="1"/>
</dbReference>
<keyword evidence="4" id="KW-0966">Cell projection</keyword>
<dbReference type="AlphaFoldDB" id="A0A1I3Y549"/>
<gene>
    <name evidence="4" type="ORF">SAMN04487936_11042</name>
</gene>
<name>A0A1I3Y549_HALDA</name>
<dbReference type="Gene3D" id="3.30.750.140">
    <property type="match status" value="1"/>
</dbReference>
<keyword evidence="4" id="KW-0969">Cilium</keyword>
<feature type="domain" description="Flagellar hook-length control protein-like C-terminal" evidence="3">
    <location>
        <begin position="375"/>
        <end position="452"/>
    </location>
</feature>
<accession>A0A1I3Y549</accession>
<dbReference type="Proteomes" id="UP000183557">
    <property type="component" value="Unassembled WGS sequence"/>
</dbReference>
<keyword evidence="5" id="KW-1185">Reference proteome</keyword>